<reference evidence="2 4" key="1">
    <citation type="journal article" date="2017" name="Nature">
        <title>The sunflower genome provides insights into oil metabolism, flowering and Asterid evolution.</title>
        <authorList>
            <person name="Badouin H."/>
            <person name="Gouzy J."/>
            <person name="Grassa C.J."/>
            <person name="Murat F."/>
            <person name="Staton S.E."/>
            <person name="Cottret L."/>
            <person name="Lelandais-Briere C."/>
            <person name="Owens G.L."/>
            <person name="Carrere S."/>
            <person name="Mayjonade B."/>
            <person name="Legrand L."/>
            <person name="Gill N."/>
            <person name="Kane N.C."/>
            <person name="Bowers J.E."/>
            <person name="Hubner S."/>
            <person name="Bellec A."/>
            <person name="Berard A."/>
            <person name="Berges H."/>
            <person name="Blanchet N."/>
            <person name="Boniface M.C."/>
            <person name="Brunel D."/>
            <person name="Catrice O."/>
            <person name="Chaidir N."/>
            <person name="Claudel C."/>
            <person name="Donnadieu C."/>
            <person name="Faraut T."/>
            <person name="Fievet G."/>
            <person name="Helmstetter N."/>
            <person name="King M."/>
            <person name="Knapp S.J."/>
            <person name="Lai Z."/>
            <person name="Le Paslier M.C."/>
            <person name="Lippi Y."/>
            <person name="Lorenzon L."/>
            <person name="Mandel J.R."/>
            <person name="Marage G."/>
            <person name="Marchand G."/>
            <person name="Marquand E."/>
            <person name="Bret-Mestries E."/>
            <person name="Morien E."/>
            <person name="Nambeesan S."/>
            <person name="Nguyen T."/>
            <person name="Pegot-Espagnet P."/>
            <person name="Pouilly N."/>
            <person name="Raftis F."/>
            <person name="Sallet E."/>
            <person name="Schiex T."/>
            <person name="Thomas J."/>
            <person name="Vandecasteele C."/>
            <person name="Vares D."/>
            <person name="Vear F."/>
            <person name="Vautrin S."/>
            <person name="Crespi M."/>
            <person name="Mangin B."/>
            <person name="Burke J.M."/>
            <person name="Salse J."/>
            <person name="Munos S."/>
            <person name="Vincourt P."/>
            <person name="Rieseberg L.H."/>
            <person name="Langlade N.B."/>
        </authorList>
    </citation>
    <scope>NUCLEOTIDE SEQUENCE [LARGE SCALE GENOMIC DNA]</scope>
    <source>
        <strain evidence="4">cv. SF193</strain>
        <tissue evidence="2">Leaves</tissue>
    </source>
</reference>
<dbReference type="EMBL" id="CM007896">
    <property type="protein sequence ID" value="OTG21041.1"/>
    <property type="molecule type" value="Genomic_DNA"/>
</dbReference>
<dbReference type="OrthoDB" id="1926238at2759"/>
<reference evidence="3" key="2">
    <citation type="submission" date="2017-02" db="EMBL/GenBank/DDBJ databases">
        <title>Sunflower complete genome.</title>
        <authorList>
            <person name="Langlade N."/>
            <person name="Munos S."/>
        </authorList>
    </citation>
    <scope>NUCLEOTIDE SEQUENCE [LARGE SCALE GENOMIC DNA]</scope>
    <source>
        <tissue evidence="3">Leaves</tissue>
    </source>
</reference>
<evidence type="ECO:0000313" key="4">
    <source>
        <dbReference type="Proteomes" id="UP000215914"/>
    </source>
</evidence>
<feature type="region of interest" description="Disordered" evidence="1">
    <location>
        <begin position="77"/>
        <end position="99"/>
    </location>
</feature>
<dbReference type="Gramene" id="mRNA:HanXRQr2_Chr07g0308891">
    <property type="protein sequence ID" value="mRNA:HanXRQr2_Chr07g0308891"/>
    <property type="gene ID" value="HanXRQr2_Chr07g0308891"/>
</dbReference>
<dbReference type="Proteomes" id="UP000215914">
    <property type="component" value="Chromosome 7"/>
</dbReference>
<organism evidence="3 4">
    <name type="scientific">Helianthus annuus</name>
    <name type="common">Common sunflower</name>
    <dbReference type="NCBI Taxonomy" id="4232"/>
    <lineage>
        <taxon>Eukaryota</taxon>
        <taxon>Viridiplantae</taxon>
        <taxon>Streptophyta</taxon>
        <taxon>Embryophyta</taxon>
        <taxon>Tracheophyta</taxon>
        <taxon>Spermatophyta</taxon>
        <taxon>Magnoliopsida</taxon>
        <taxon>eudicotyledons</taxon>
        <taxon>Gunneridae</taxon>
        <taxon>Pentapetalae</taxon>
        <taxon>asterids</taxon>
        <taxon>campanulids</taxon>
        <taxon>Asterales</taxon>
        <taxon>Asteraceae</taxon>
        <taxon>Asteroideae</taxon>
        <taxon>Heliantheae alliance</taxon>
        <taxon>Heliantheae</taxon>
        <taxon>Helianthus</taxon>
    </lineage>
</organism>
<dbReference type="PANTHER" id="PTHR31267">
    <property type="entry name" value="DENTIN SIALOPHOSPHOPROTEIN-LIKE PROTEIN"/>
    <property type="match status" value="1"/>
</dbReference>
<name>A0A251UFH2_HELAN</name>
<sequence>MAQFGLLNNGIRVRDPSQMFMFGSTKWGHESTGLLTKNKSQQAGIFSKPFAGNQSSGSVDKCLLNKEDDKMFAVAEASRSDENQPNFGLTPTTPTQTQSQRPLVNYFDPFGIAQQMVKKDEWHFKKPSQSPVSVKNRLLNQNHTSRLVSVKNEDGQQWSTKPANIWLRSPVQQNKQNLSVTESCELPSTSYAGNSRIRKLSCIRSLDSKKRKFSTFKQNKEVTEGSSRRHDISTAELEWEHSTGRIPEKLNASTKETEESHWMIKRKRRLILTTQLMQLLFQPPPANVLSEDAIAHCDAVTYYASKLAQDSTRSLRSRAGKNMTSKRSADQDLIKVIEGFIDRSKRLADDFSRVEKGKGKSLMLEVMMDCQDLDKFSFINRFAKFHSRRPMVTSDSPSSTMPKPERHVKAIPMPKMVPEGQNCLLL</sequence>
<dbReference type="EMBL" id="MNCJ02000322">
    <property type="protein sequence ID" value="KAF5799819.1"/>
    <property type="molecule type" value="Genomic_DNA"/>
</dbReference>
<reference evidence="2" key="3">
    <citation type="submission" date="2020-06" db="EMBL/GenBank/DDBJ databases">
        <title>Helianthus annuus Genome sequencing and assembly Release 2.</title>
        <authorList>
            <person name="Gouzy J."/>
            <person name="Langlade N."/>
            <person name="Munos S."/>
        </authorList>
    </citation>
    <scope>NUCLEOTIDE SEQUENCE</scope>
    <source>
        <tissue evidence="2">Leaves</tissue>
    </source>
</reference>
<accession>A0A251UFH2</accession>
<evidence type="ECO:0000313" key="3">
    <source>
        <dbReference type="EMBL" id="OTG21041.1"/>
    </source>
</evidence>
<dbReference type="PANTHER" id="PTHR31267:SF5">
    <property type="match status" value="1"/>
</dbReference>
<evidence type="ECO:0000313" key="2">
    <source>
        <dbReference type="EMBL" id="KAF5799819.1"/>
    </source>
</evidence>
<dbReference type="AlphaFoldDB" id="A0A251UFH2"/>
<protein>
    <submittedName>
        <fullName evidence="3">Uncharacterized protein</fullName>
    </submittedName>
</protein>
<keyword evidence="4" id="KW-1185">Reference proteome</keyword>
<dbReference type="InParanoid" id="A0A251UFH2"/>
<proteinExistence type="predicted"/>
<evidence type="ECO:0000256" key="1">
    <source>
        <dbReference type="SAM" id="MobiDB-lite"/>
    </source>
</evidence>
<gene>
    <name evidence="3" type="ORF">HannXRQ_Chr07g0199821</name>
    <name evidence="2" type="ORF">HanXRQr2_Chr07g0308891</name>
</gene>